<accession>A0A7W5A6G5</accession>
<dbReference type="Gene3D" id="3.40.50.1820">
    <property type="entry name" value="alpha/beta hydrolase"/>
    <property type="match status" value="1"/>
</dbReference>
<keyword evidence="3" id="KW-1185">Reference proteome</keyword>
<dbReference type="GO" id="GO:0016020">
    <property type="term" value="C:membrane"/>
    <property type="evidence" value="ECO:0007669"/>
    <property type="project" value="TreeGrafter"/>
</dbReference>
<dbReference type="RefSeq" id="WP_183546570.1">
    <property type="nucleotide sequence ID" value="NZ_BMQT01000006.1"/>
</dbReference>
<dbReference type="GO" id="GO:0003824">
    <property type="term" value="F:catalytic activity"/>
    <property type="evidence" value="ECO:0007669"/>
    <property type="project" value="UniProtKB-ARBA"/>
</dbReference>
<dbReference type="InterPro" id="IPR029058">
    <property type="entry name" value="AB_hydrolase_fold"/>
</dbReference>
<comment type="caution">
    <text evidence="2">The sequence shown here is derived from an EMBL/GenBank/DDBJ whole genome shotgun (WGS) entry which is preliminary data.</text>
</comment>
<dbReference type="InterPro" id="IPR050266">
    <property type="entry name" value="AB_hydrolase_sf"/>
</dbReference>
<evidence type="ECO:0000259" key="1">
    <source>
        <dbReference type="Pfam" id="PF12697"/>
    </source>
</evidence>
<name>A0A7W5A6G5_9ACTN</name>
<dbReference type="EMBL" id="JACHXG010000006">
    <property type="protein sequence ID" value="MBB3090119.1"/>
    <property type="molecule type" value="Genomic_DNA"/>
</dbReference>
<dbReference type="PANTHER" id="PTHR43798:SF33">
    <property type="entry name" value="HYDROLASE, PUTATIVE (AFU_ORTHOLOGUE AFUA_2G14860)-RELATED"/>
    <property type="match status" value="1"/>
</dbReference>
<sequence length="248" mass="27128">MLTTLLDGRAFGEKHGKDAATVVALHGWARNRSDWGSTLEGLDALALDQPGFGATPAPDEGWDTKQYAEWLAEILRDLDRPVLVGHSFGGRVAVQLAAAHPELVRGLVITGLPLFRPKAGGKPKLAYRIGRWAYAKKLIPESKMEELREKYGSSDYRNAKGVMRQVLVKAVNDDYTEQLEAIAATDLPVKLIWGENDTAAPVWMPGEAMEILGDNATLEIVPGSAHLLDARLVKSLRGAIDELRTNRI</sequence>
<dbReference type="SUPFAM" id="SSF53474">
    <property type="entry name" value="alpha/beta-Hydrolases"/>
    <property type="match status" value="1"/>
</dbReference>
<dbReference type="PRINTS" id="PR00111">
    <property type="entry name" value="ABHYDROLASE"/>
</dbReference>
<gene>
    <name evidence="2" type="ORF">FHS12_003071</name>
</gene>
<dbReference type="Proteomes" id="UP000577707">
    <property type="component" value="Unassembled WGS sequence"/>
</dbReference>
<dbReference type="PANTHER" id="PTHR43798">
    <property type="entry name" value="MONOACYLGLYCEROL LIPASE"/>
    <property type="match status" value="1"/>
</dbReference>
<dbReference type="InterPro" id="IPR000073">
    <property type="entry name" value="AB_hydrolase_1"/>
</dbReference>
<organism evidence="2 3">
    <name type="scientific">Nocardioides albus</name>
    <dbReference type="NCBI Taxonomy" id="1841"/>
    <lineage>
        <taxon>Bacteria</taxon>
        <taxon>Bacillati</taxon>
        <taxon>Actinomycetota</taxon>
        <taxon>Actinomycetes</taxon>
        <taxon>Propionibacteriales</taxon>
        <taxon>Nocardioidaceae</taxon>
        <taxon>Nocardioides</taxon>
    </lineage>
</organism>
<evidence type="ECO:0000313" key="2">
    <source>
        <dbReference type="EMBL" id="MBB3090119.1"/>
    </source>
</evidence>
<evidence type="ECO:0000313" key="3">
    <source>
        <dbReference type="Proteomes" id="UP000577707"/>
    </source>
</evidence>
<dbReference type="Pfam" id="PF12697">
    <property type="entry name" value="Abhydrolase_6"/>
    <property type="match status" value="1"/>
</dbReference>
<feature type="domain" description="AB hydrolase-1" evidence="1">
    <location>
        <begin position="22"/>
        <end position="227"/>
    </location>
</feature>
<dbReference type="AlphaFoldDB" id="A0A7W5A6G5"/>
<proteinExistence type="predicted"/>
<reference evidence="2 3" key="1">
    <citation type="submission" date="2020-08" db="EMBL/GenBank/DDBJ databases">
        <title>Genomic Encyclopedia of Type Strains, Phase III (KMG-III): the genomes of soil and plant-associated and newly described type strains.</title>
        <authorList>
            <person name="Whitman W."/>
        </authorList>
    </citation>
    <scope>NUCLEOTIDE SEQUENCE [LARGE SCALE GENOMIC DNA]</scope>
    <source>
        <strain evidence="2 3">CECT 3302</strain>
    </source>
</reference>
<protein>
    <submittedName>
        <fullName evidence="2">Pimeloyl-ACP methyl ester carboxylesterase</fullName>
    </submittedName>
</protein>